<keyword evidence="6" id="KW-0949">S-adenosyl-L-methionine</keyword>
<dbReference type="PROSITE" id="PS51625">
    <property type="entry name" value="SAM_MT_TRMB"/>
    <property type="match status" value="1"/>
</dbReference>
<keyword evidence="7" id="KW-0819">tRNA processing</keyword>
<dbReference type="RefSeq" id="WP_134244889.1">
    <property type="nucleotide sequence ID" value="NZ_SNTY01000047.1"/>
</dbReference>
<name>A0A4Y7XBR8_9GAMM</name>
<dbReference type="EMBL" id="SNTY01000047">
    <property type="protein sequence ID" value="TEU24973.1"/>
    <property type="molecule type" value="Genomic_DNA"/>
</dbReference>
<dbReference type="Proteomes" id="UP000297834">
    <property type="component" value="Unassembled WGS sequence"/>
</dbReference>
<dbReference type="PANTHER" id="PTHR23417:SF14">
    <property type="entry name" value="PENTACOTRIPEPTIDE-REPEAT REGION OF PRORP DOMAIN-CONTAINING PROTEIN"/>
    <property type="match status" value="1"/>
</dbReference>
<evidence type="ECO:0000256" key="4">
    <source>
        <dbReference type="ARBA" id="ARBA00022603"/>
    </source>
</evidence>
<dbReference type="GO" id="GO:0008176">
    <property type="term" value="F:tRNA (guanine(46)-N7)-methyltransferase activity"/>
    <property type="evidence" value="ECO:0007669"/>
    <property type="project" value="UniProtKB-EC"/>
</dbReference>
<comment type="caution">
    <text evidence="8">The sequence shown here is derived from an EMBL/GenBank/DDBJ whole genome shotgun (WGS) entry which is preliminary data.</text>
</comment>
<proteinExistence type="predicted"/>
<dbReference type="Pfam" id="PF02390">
    <property type="entry name" value="Methyltransf_4"/>
    <property type="match status" value="1"/>
</dbReference>
<keyword evidence="4" id="KW-0489">Methyltransferase</keyword>
<evidence type="ECO:0000313" key="9">
    <source>
        <dbReference type="Proteomes" id="UP000297834"/>
    </source>
</evidence>
<dbReference type="OrthoDB" id="9809889at2"/>
<evidence type="ECO:0000256" key="7">
    <source>
        <dbReference type="ARBA" id="ARBA00022694"/>
    </source>
</evidence>
<evidence type="ECO:0000313" key="8">
    <source>
        <dbReference type="EMBL" id="TEU24973.1"/>
    </source>
</evidence>
<evidence type="ECO:0000256" key="3">
    <source>
        <dbReference type="ARBA" id="ARBA00011977"/>
    </source>
</evidence>
<keyword evidence="9" id="KW-1185">Reference proteome</keyword>
<dbReference type="InterPro" id="IPR029063">
    <property type="entry name" value="SAM-dependent_MTases_sf"/>
</dbReference>
<dbReference type="GO" id="GO:0043527">
    <property type="term" value="C:tRNA methyltransferase complex"/>
    <property type="evidence" value="ECO:0007669"/>
    <property type="project" value="TreeGrafter"/>
</dbReference>
<protein>
    <recommendedName>
        <fullName evidence="3">tRNA (guanine(46)-N(7))-methyltransferase</fullName>
        <ecNumber evidence="3">2.1.1.33</ecNumber>
    </recommendedName>
</protein>
<accession>A0A4Y7XBR8</accession>
<dbReference type="SUPFAM" id="SSF53335">
    <property type="entry name" value="S-adenosyl-L-methionine-dependent methyltransferases"/>
    <property type="match status" value="1"/>
</dbReference>
<dbReference type="EC" id="2.1.1.33" evidence="3"/>
<dbReference type="InterPro" id="IPR003358">
    <property type="entry name" value="tRNA_(Gua-N-7)_MeTrfase_Trmb"/>
</dbReference>
<evidence type="ECO:0000256" key="2">
    <source>
        <dbReference type="ARBA" id="ARBA00003015"/>
    </source>
</evidence>
<keyword evidence="5" id="KW-0808">Transferase</keyword>
<organism evidence="8 9">
    <name type="scientific">Alkanindiges illinoisensis</name>
    <dbReference type="NCBI Taxonomy" id="197183"/>
    <lineage>
        <taxon>Bacteria</taxon>
        <taxon>Pseudomonadati</taxon>
        <taxon>Pseudomonadota</taxon>
        <taxon>Gammaproteobacteria</taxon>
        <taxon>Moraxellales</taxon>
        <taxon>Moraxellaceae</taxon>
        <taxon>Alkanindiges</taxon>
    </lineage>
</organism>
<dbReference type="PANTHER" id="PTHR23417">
    <property type="entry name" value="3-DEOXY-D-MANNO-OCTULOSONIC-ACID TRANSFERASE/TRNA GUANINE-N 7 - -METHYLTRANSFERASE"/>
    <property type="match status" value="1"/>
</dbReference>
<dbReference type="Gene3D" id="3.40.50.150">
    <property type="entry name" value="Vaccinia Virus protein VP39"/>
    <property type="match status" value="1"/>
</dbReference>
<reference evidence="8 9" key="1">
    <citation type="submission" date="2019-03" db="EMBL/GenBank/DDBJ databases">
        <title>Alkanindiges illinoisensis: a potential pathogenic isolated from ascites of a gastric cancer patient with abdominal metastasis.</title>
        <authorList>
            <person name="Hu X."/>
            <person name="Yang B."/>
            <person name="Yan X."/>
            <person name="Lin L."/>
            <person name="Zhao H."/>
            <person name="Zhou F."/>
            <person name="Su B."/>
            <person name="Chen J."/>
            <person name="Rui Y."/>
            <person name="Wang Q."/>
            <person name="Zheng L."/>
        </authorList>
    </citation>
    <scope>NUCLEOTIDE SEQUENCE [LARGE SCALE GENOMIC DNA]</scope>
    <source>
        <strain evidence="8 9">NFYY 23406</strain>
    </source>
</reference>
<sequence>MSARLFQPQYLQAPRNFVLPQFSQAICLEIGAGMGRHAILFAEQNPNKILVAVERTSAKFKVFAARQQDHQLENLYPVHADAIPWVVHALLPQTVEQLFLLYPNPEPKNPAQRWLNMPFFEFLLSRLQDNARITLASNIPAYLDEAASQLEQVWKLPFVRQAIAPDSARTHFEVKYLARGEPCEELIITKPAGYQTRFDSYISPVARC</sequence>
<dbReference type="AlphaFoldDB" id="A0A4Y7XBR8"/>
<evidence type="ECO:0000256" key="1">
    <source>
        <dbReference type="ARBA" id="ARBA00000142"/>
    </source>
</evidence>
<comment type="catalytic activity">
    <reaction evidence="1">
        <text>guanosine(46) in tRNA + S-adenosyl-L-methionine = N(7)-methylguanosine(46) in tRNA + S-adenosyl-L-homocysteine</text>
        <dbReference type="Rhea" id="RHEA:42708"/>
        <dbReference type="Rhea" id="RHEA-COMP:10188"/>
        <dbReference type="Rhea" id="RHEA-COMP:10189"/>
        <dbReference type="ChEBI" id="CHEBI:57856"/>
        <dbReference type="ChEBI" id="CHEBI:59789"/>
        <dbReference type="ChEBI" id="CHEBI:74269"/>
        <dbReference type="ChEBI" id="CHEBI:74480"/>
        <dbReference type="EC" id="2.1.1.33"/>
    </reaction>
</comment>
<comment type="function">
    <text evidence="2">Catalyzes the formation of N(7)-methylguanine at position 46 (m7G46) in tRNA.</text>
</comment>
<evidence type="ECO:0000256" key="5">
    <source>
        <dbReference type="ARBA" id="ARBA00022679"/>
    </source>
</evidence>
<dbReference type="STRING" id="1120977.GCA_000619845_01974"/>
<evidence type="ECO:0000256" key="6">
    <source>
        <dbReference type="ARBA" id="ARBA00022691"/>
    </source>
</evidence>
<gene>
    <name evidence="8" type="ORF">E2B99_10450</name>
</gene>